<protein>
    <submittedName>
        <fullName evidence="6">Peptide/nickel transport system substrate-binding protein</fullName>
    </submittedName>
</protein>
<name>A0A542DMR6_AMYCI</name>
<accession>A0A542DMR6</accession>
<evidence type="ECO:0000313" key="6">
    <source>
        <dbReference type="EMBL" id="TQJ04383.1"/>
    </source>
</evidence>
<comment type="similarity">
    <text evidence="1">Belongs to the bacterial solute-binding protein 5 family.</text>
</comment>
<dbReference type="GO" id="GO:0042597">
    <property type="term" value="C:periplasmic space"/>
    <property type="evidence" value="ECO:0007669"/>
    <property type="project" value="UniProtKB-ARBA"/>
</dbReference>
<dbReference type="InterPro" id="IPR039424">
    <property type="entry name" value="SBP_5"/>
</dbReference>
<dbReference type="Gene3D" id="3.40.190.10">
    <property type="entry name" value="Periplasmic binding protein-like II"/>
    <property type="match status" value="1"/>
</dbReference>
<comment type="caution">
    <text evidence="6">The sequence shown here is derived from an EMBL/GenBank/DDBJ whole genome shotgun (WGS) entry which is preliminary data.</text>
</comment>
<dbReference type="PIRSF" id="PIRSF002741">
    <property type="entry name" value="MppA"/>
    <property type="match status" value="1"/>
</dbReference>
<evidence type="ECO:0000313" key="7">
    <source>
        <dbReference type="Proteomes" id="UP000320876"/>
    </source>
</evidence>
<evidence type="ECO:0000256" key="2">
    <source>
        <dbReference type="ARBA" id="ARBA00022448"/>
    </source>
</evidence>
<keyword evidence="2" id="KW-0813">Transport</keyword>
<reference evidence="6 7" key="1">
    <citation type="submission" date="2019-06" db="EMBL/GenBank/DDBJ databases">
        <title>Sequencing the genomes of 1000 actinobacteria strains.</title>
        <authorList>
            <person name="Klenk H.-P."/>
        </authorList>
    </citation>
    <scope>NUCLEOTIDE SEQUENCE [LARGE SCALE GENOMIC DNA]</scope>
    <source>
        <strain evidence="6 7">DSM 45679</strain>
    </source>
</reference>
<sequence>MLSITRPELKHISRGVTMLQTRVAGRRRIALIGLAGALAVSMSACAESERDSGGEGQTGGQLVFGAAGAPSNFDPFYASDGETFRVTRQIYEGLVGLKPGTSDIKPELATDWDPSEDGKTWTFTLKEGVQFHDGTPFNAEAVCANFERWYNQTGAGATAALSYYWIENFGGFKGDGKPSLYESCTAENETTVKLQLSRFTARFPTMLSQSSFAIQSPTAMEKYQADNVKAQGDSFVFSEYAIENPTGTGPFTFVSYDEANGAIELARNEEYHGEKAKLDKLIFRVIDDETARKQALEAGDIDGYDLPAPADWDSLEEAGFDLMIRKPFNILYLGITQKNNPALQDLKVRQALAHAIDRETLVSSVLPEGAQPANLFYPETVDGYAQDAVNYEYDPAKAKQLLAESGHENANVELWWPTQVTRPYMPNPQGIFGAIQEDLEAAGFTVTPVSKPWAGGYLDQVEVADAQLFLLGWTGDYNSPDNFIGTFFGNPDNQFWTQGSPWGEELARQLEEADSTVDDAERNAKYAEINRKLKAEYLPAIPISHSPPALVVAPEVKGLVASPLTQEEFAPVSVSG</sequence>
<dbReference type="Pfam" id="PF00496">
    <property type="entry name" value="SBP_bac_5"/>
    <property type="match status" value="1"/>
</dbReference>
<evidence type="ECO:0000259" key="5">
    <source>
        <dbReference type="Pfam" id="PF00496"/>
    </source>
</evidence>
<dbReference type="GO" id="GO:0015833">
    <property type="term" value="P:peptide transport"/>
    <property type="evidence" value="ECO:0007669"/>
    <property type="project" value="TreeGrafter"/>
</dbReference>
<evidence type="ECO:0000256" key="4">
    <source>
        <dbReference type="SAM" id="Coils"/>
    </source>
</evidence>
<evidence type="ECO:0000256" key="3">
    <source>
        <dbReference type="ARBA" id="ARBA00022729"/>
    </source>
</evidence>
<dbReference type="SUPFAM" id="SSF53850">
    <property type="entry name" value="Periplasmic binding protein-like II"/>
    <property type="match status" value="1"/>
</dbReference>
<dbReference type="PANTHER" id="PTHR30290">
    <property type="entry name" value="PERIPLASMIC BINDING COMPONENT OF ABC TRANSPORTER"/>
    <property type="match status" value="1"/>
</dbReference>
<proteinExistence type="inferred from homology"/>
<evidence type="ECO:0000256" key="1">
    <source>
        <dbReference type="ARBA" id="ARBA00005695"/>
    </source>
</evidence>
<dbReference type="GO" id="GO:0043190">
    <property type="term" value="C:ATP-binding cassette (ABC) transporter complex"/>
    <property type="evidence" value="ECO:0007669"/>
    <property type="project" value="InterPro"/>
</dbReference>
<dbReference type="InterPro" id="IPR000914">
    <property type="entry name" value="SBP_5_dom"/>
</dbReference>
<organism evidence="6 7">
    <name type="scientific">Amycolatopsis cihanbeyliensis</name>
    <dbReference type="NCBI Taxonomy" id="1128664"/>
    <lineage>
        <taxon>Bacteria</taxon>
        <taxon>Bacillati</taxon>
        <taxon>Actinomycetota</taxon>
        <taxon>Actinomycetes</taxon>
        <taxon>Pseudonocardiales</taxon>
        <taxon>Pseudonocardiaceae</taxon>
        <taxon>Amycolatopsis</taxon>
    </lineage>
</organism>
<dbReference type="CDD" id="cd08493">
    <property type="entry name" value="PBP2_DppA_like"/>
    <property type="match status" value="1"/>
</dbReference>
<feature type="coiled-coil region" evidence="4">
    <location>
        <begin position="503"/>
        <end position="530"/>
    </location>
</feature>
<dbReference type="PANTHER" id="PTHR30290:SF9">
    <property type="entry name" value="OLIGOPEPTIDE-BINDING PROTEIN APPA"/>
    <property type="match status" value="1"/>
</dbReference>
<dbReference type="GO" id="GO:1904680">
    <property type="term" value="F:peptide transmembrane transporter activity"/>
    <property type="evidence" value="ECO:0007669"/>
    <property type="project" value="TreeGrafter"/>
</dbReference>
<keyword evidence="7" id="KW-1185">Reference proteome</keyword>
<dbReference type="Gene3D" id="3.90.76.10">
    <property type="entry name" value="Dipeptide-binding Protein, Domain 1"/>
    <property type="match status" value="1"/>
</dbReference>
<keyword evidence="4" id="KW-0175">Coiled coil</keyword>
<dbReference type="AlphaFoldDB" id="A0A542DMR6"/>
<dbReference type="InterPro" id="IPR030678">
    <property type="entry name" value="Peptide/Ni-bd"/>
</dbReference>
<gene>
    <name evidence="6" type="ORF">FB471_4172</name>
</gene>
<dbReference type="Gene3D" id="3.10.105.10">
    <property type="entry name" value="Dipeptide-binding Protein, Domain 3"/>
    <property type="match status" value="1"/>
</dbReference>
<feature type="domain" description="Solute-binding protein family 5" evidence="5">
    <location>
        <begin position="104"/>
        <end position="493"/>
    </location>
</feature>
<keyword evidence="3" id="KW-0732">Signal</keyword>
<dbReference type="Proteomes" id="UP000320876">
    <property type="component" value="Unassembled WGS sequence"/>
</dbReference>
<dbReference type="EMBL" id="VFML01000001">
    <property type="protein sequence ID" value="TQJ04383.1"/>
    <property type="molecule type" value="Genomic_DNA"/>
</dbReference>